<evidence type="ECO:0000256" key="6">
    <source>
        <dbReference type="ARBA" id="ARBA00022741"/>
    </source>
</evidence>
<feature type="binding site" evidence="11">
    <location>
        <position position="46"/>
    </location>
    <ligand>
        <name>CTP</name>
        <dbReference type="ChEBI" id="CHEBI:37563"/>
    </ligand>
</feature>
<dbReference type="NCBIfam" id="NF009814">
    <property type="entry name" value="PRK13299.1"/>
    <property type="match status" value="1"/>
</dbReference>
<feature type="binding site" evidence="11">
    <location>
        <position position="59"/>
    </location>
    <ligand>
        <name>Mg(2+)</name>
        <dbReference type="ChEBI" id="CHEBI:18420"/>
    </ligand>
</feature>
<evidence type="ECO:0000256" key="3">
    <source>
        <dbReference type="ARBA" id="ARBA00022694"/>
    </source>
</evidence>
<dbReference type="HAMAP" id="MF_01263">
    <property type="entry name" value="CCA_bact_type3"/>
    <property type="match status" value="1"/>
</dbReference>
<evidence type="ECO:0000259" key="13">
    <source>
        <dbReference type="Pfam" id="PF12627"/>
    </source>
</evidence>
<evidence type="ECO:0000256" key="10">
    <source>
        <dbReference type="ARBA" id="ARBA00022884"/>
    </source>
</evidence>
<dbReference type="Pfam" id="PF13735">
    <property type="entry name" value="tRNA_NucTran2_2"/>
    <property type="match status" value="1"/>
</dbReference>
<feature type="domain" description="tRNA nucleotidyltransferase/poly(A) polymerase RNA and SrmB- binding" evidence="13">
    <location>
        <begin position="188"/>
        <end position="246"/>
    </location>
</feature>
<evidence type="ECO:0000313" key="16">
    <source>
        <dbReference type="Proteomes" id="UP000051296"/>
    </source>
</evidence>
<feature type="binding site" evidence="11">
    <location>
        <position position="130"/>
    </location>
    <ligand>
        <name>ATP</name>
        <dbReference type="ChEBI" id="CHEBI:30616"/>
    </ligand>
</feature>
<feature type="binding site" evidence="11">
    <location>
        <position position="46"/>
    </location>
    <ligand>
        <name>ATP</name>
        <dbReference type="ChEBI" id="CHEBI:30616"/>
    </ligand>
</feature>
<gene>
    <name evidence="11" type="primary">cca</name>
    <name evidence="15" type="ORF">IV68_GL000163</name>
</gene>
<accession>A0A0R2G5B7</accession>
<dbReference type="FunCoup" id="A0A0R2G5B7">
    <property type="interactions" value="46"/>
</dbReference>
<organism evidence="15 16">
    <name type="scientific">Weissella halotolerans DSM 20190</name>
    <dbReference type="NCBI Taxonomy" id="1123500"/>
    <lineage>
        <taxon>Bacteria</taxon>
        <taxon>Bacillati</taxon>
        <taxon>Bacillota</taxon>
        <taxon>Bacilli</taxon>
        <taxon>Lactobacillales</taxon>
        <taxon>Lactobacillaceae</taxon>
        <taxon>Weissella</taxon>
    </lineage>
</organism>
<dbReference type="SUPFAM" id="SSF81301">
    <property type="entry name" value="Nucleotidyltransferase"/>
    <property type="match status" value="1"/>
</dbReference>
<protein>
    <recommendedName>
        <fullName evidence="11">CCA-adding enzyme</fullName>
        <ecNumber evidence="11">2.7.7.72</ecNumber>
    </recommendedName>
    <alternativeName>
        <fullName evidence="11">CCA tRNA nucleotidyltransferase</fullName>
    </alternativeName>
    <alternativeName>
        <fullName evidence="11">tRNA CCA-pyrophosphorylase</fullName>
    </alternativeName>
    <alternativeName>
        <fullName evidence="11">tRNA adenylyl-/cytidylyl- transferase</fullName>
    </alternativeName>
    <alternativeName>
        <fullName evidence="11">tRNA nucleotidyltransferase</fullName>
    </alternativeName>
    <alternativeName>
        <fullName evidence="11">tRNA-NT</fullName>
    </alternativeName>
</protein>
<comment type="catalytic activity">
    <reaction evidence="11">
        <text>a tRNA with a 3' CCA end + 2 CTP + ATP = a tRNA with a 3' CCACCA end + 3 diphosphate</text>
        <dbReference type="Rhea" id="RHEA:76235"/>
        <dbReference type="Rhea" id="RHEA-COMP:10468"/>
        <dbReference type="Rhea" id="RHEA-COMP:18655"/>
        <dbReference type="ChEBI" id="CHEBI:30616"/>
        <dbReference type="ChEBI" id="CHEBI:33019"/>
        <dbReference type="ChEBI" id="CHEBI:37563"/>
        <dbReference type="ChEBI" id="CHEBI:83071"/>
        <dbReference type="ChEBI" id="CHEBI:195187"/>
    </reaction>
</comment>
<evidence type="ECO:0000256" key="7">
    <source>
        <dbReference type="ARBA" id="ARBA00022800"/>
    </source>
</evidence>
<dbReference type="STRING" id="1123500.GCA_000420365_00340"/>
<keyword evidence="16" id="KW-1185">Reference proteome</keyword>
<dbReference type="GO" id="GO:0004810">
    <property type="term" value="F:CCA tRNA nucleotidyltransferase activity"/>
    <property type="evidence" value="ECO:0007669"/>
    <property type="project" value="UniProtKB-UniRule"/>
</dbReference>
<evidence type="ECO:0000256" key="5">
    <source>
        <dbReference type="ARBA" id="ARBA00022723"/>
    </source>
</evidence>
<comment type="function">
    <text evidence="11">Catalyzes the addition and repair of the essential 3'-terminal CCA sequence in tRNAs without using a nucleic acid template. Adds these three nucleotides in the order of C, C, and A to the tRNA nucleotide-73, using CTP and ATP as substrates and producing inorganic pyrophosphate. tRNA 3'-terminal CCA addition is required both for tRNA processing and repair. Also involved in tRNA surveillance by mediating tandem CCA addition to generate a CCACCA at the 3' terminus of unstable tRNAs. While stable tRNAs receive only 3'-terminal CCA, unstable tRNAs are marked with CCACCA and rapidly degraded.</text>
</comment>
<dbReference type="SUPFAM" id="SSF81891">
    <property type="entry name" value="Poly A polymerase C-terminal region-like"/>
    <property type="match status" value="1"/>
</dbReference>
<dbReference type="GO" id="GO:0000049">
    <property type="term" value="F:tRNA binding"/>
    <property type="evidence" value="ECO:0007669"/>
    <property type="project" value="UniProtKB-UniRule"/>
</dbReference>
<dbReference type="Gene3D" id="3.30.460.10">
    <property type="entry name" value="Beta Polymerase, domain 2"/>
    <property type="match status" value="1"/>
</dbReference>
<dbReference type="Proteomes" id="UP000051296">
    <property type="component" value="Unassembled WGS sequence"/>
</dbReference>
<keyword evidence="6 11" id="KW-0547">Nucleotide-binding</keyword>
<evidence type="ECO:0000256" key="8">
    <source>
        <dbReference type="ARBA" id="ARBA00022840"/>
    </source>
</evidence>
<dbReference type="EMBL" id="JQAX01000001">
    <property type="protein sequence ID" value="KRN33365.1"/>
    <property type="molecule type" value="Genomic_DNA"/>
</dbReference>
<feature type="binding site" evidence="11">
    <location>
        <position position="182"/>
    </location>
    <ligand>
        <name>ATP</name>
        <dbReference type="ChEBI" id="CHEBI:30616"/>
    </ligand>
</feature>
<comment type="miscellaneous">
    <text evidence="11">A single active site specifically recognizes both ATP and CTP and is responsible for their addition.</text>
</comment>
<dbReference type="Gene3D" id="1.20.58.560">
    <property type="match status" value="1"/>
</dbReference>
<dbReference type="eggNOG" id="COG0617">
    <property type="taxonomic scope" value="Bacteria"/>
</dbReference>
<evidence type="ECO:0000256" key="2">
    <source>
        <dbReference type="ARBA" id="ARBA00022679"/>
    </source>
</evidence>
<keyword evidence="2 11" id="KW-0808">Transferase</keyword>
<comment type="subunit">
    <text evidence="11">Homodimer.</text>
</comment>
<dbReference type="Pfam" id="PF12627">
    <property type="entry name" value="PolyA_pol_RNAbd"/>
    <property type="match status" value="1"/>
</dbReference>
<evidence type="ECO:0000313" key="15">
    <source>
        <dbReference type="EMBL" id="KRN33365.1"/>
    </source>
</evidence>
<dbReference type="EC" id="2.7.7.72" evidence="11"/>
<evidence type="ECO:0000259" key="12">
    <source>
        <dbReference type="Pfam" id="PF01743"/>
    </source>
</evidence>
<keyword evidence="7 11" id="KW-0692">RNA repair</keyword>
<feature type="domain" description="CCA-adding enzyme C-terminal" evidence="14">
    <location>
        <begin position="265"/>
        <end position="406"/>
    </location>
</feature>
<evidence type="ECO:0000256" key="4">
    <source>
        <dbReference type="ARBA" id="ARBA00022695"/>
    </source>
</evidence>
<evidence type="ECO:0000256" key="1">
    <source>
        <dbReference type="ARBA" id="ARBA00001946"/>
    </source>
</evidence>
<feature type="binding site" evidence="11">
    <location>
        <position position="179"/>
    </location>
    <ligand>
        <name>ATP</name>
        <dbReference type="ChEBI" id="CHEBI:30616"/>
    </ligand>
</feature>
<dbReference type="AlphaFoldDB" id="A0A0R2G5B7"/>
<keyword evidence="5 11" id="KW-0479">Metal-binding</keyword>
<keyword evidence="8 11" id="KW-0067">ATP-binding</keyword>
<feature type="binding site" evidence="11">
    <location>
        <position position="179"/>
    </location>
    <ligand>
        <name>CTP</name>
        <dbReference type="ChEBI" id="CHEBI:37563"/>
    </ligand>
</feature>
<dbReference type="InterPro" id="IPR050264">
    <property type="entry name" value="Bact_CCA-adding_enz_type3_sf"/>
</dbReference>
<dbReference type="GO" id="GO:0001680">
    <property type="term" value="P:tRNA 3'-terminal CCA addition"/>
    <property type="evidence" value="ECO:0007669"/>
    <property type="project" value="UniProtKB-UniRule"/>
</dbReference>
<dbReference type="GO" id="GO:0042245">
    <property type="term" value="P:RNA repair"/>
    <property type="evidence" value="ECO:0007669"/>
    <property type="project" value="UniProtKB-KW"/>
</dbReference>
<comment type="similarity">
    <text evidence="11">Belongs to the tRNA nucleotidyltransferase/poly(A) polymerase family. Bacterial CCA-adding enzyme type 3 subfamily.</text>
</comment>
<dbReference type="InParanoid" id="A0A0R2G5B7"/>
<dbReference type="GO" id="GO:0160016">
    <property type="term" value="F:CCACCA tRNA nucleotidyltransferase activity"/>
    <property type="evidence" value="ECO:0007669"/>
    <property type="project" value="RHEA"/>
</dbReference>
<dbReference type="PANTHER" id="PTHR46173">
    <property type="entry name" value="CCA TRNA NUCLEOTIDYLTRANSFERASE 1, MITOCHONDRIAL"/>
    <property type="match status" value="1"/>
</dbReference>
<dbReference type="InterPro" id="IPR032828">
    <property type="entry name" value="PolyA_RNA-bd"/>
</dbReference>
<feature type="binding site" evidence="11">
    <location>
        <position position="49"/>
    </location>
    <ligand>
        <name>CTP</name>
        <dbReference type="ChEBI" id="CHEBI:37563"/>
    </ligand>
</feature>
<proteinExistence type="inferred from homology"/>
<dbReference type="GO" id="GO:0000287">
    <property type="term" value="F:magnesium ion binding"/>
    <property type="evidence" value="ECO:0007669"/>
    <property type="project" value="UniProtKB-UniRule"/>
</dbReference>
<name>A0A0R2G5B7_9LACO</name>
<feature type="binding site" evidence="11">
    <location>
        <position position="176"/>
    </location>
    <ligand>
        <name>CTP</name>
        <dbReference type="ChEBI" id="CHEBI:37563"/>
    </ligand>
</feature>
<dbReference type="Gene3D" id="1.10.246.80">
    <property type="match status" value="1"/>
</dbReference>
<keyword evidence="10 11" id="KW-0694">RNA-binding</keyword>
<sequence>MVSSLCQAARGGVKMKIEEMPAEFKHARPIVKTLVEHGYEAYFVGGAVRDTLLGRPIHDVDIATSAYPSEVKALFKKTVDTGIEHGTVMILDHGQGYETTTFRTETGYSDFRRPDQVNFVRSLEEDLKRRDFTVNALAMDGDGQIVDLFGGLTDLKAGLIRAVGSPKDRFFEDALRMIRAVRFAAQLGFKIEPATLAAIKENAPLLDKIAIERVNVEFTKMMEAPGAYFGFIELLAGELNHYMPGLTVADIDLLGYADLVKQARPQNDQQAWTLLAFELGLTAEDTVVFLKGWKHSRHLIVTAQKSITLLNKLRMGPVSNWDLYITGKAIDTALAVAKLSELVVDVATLQARYDQLSIKQSHDLALTGSDLMREFGLKPGPLVGTVLSKLERAVVAGKVANQAASLGVAAQKLIKEEKD</sequence>
<comment type="caution">
    <text evidence="15">The sequence shown here is derived from an EMBL/GenBank/DDBJ whole genome shotgun (WGS) entry which is preliminary data.</text>
</comment>
<evidence type="ECO:0000259" key="14">
    <source>
        <dbReference type="Pfam" id="PF13735"/>
    </source>
</evidence>
<comment type="catalytic activity">
    <reaction evidence="11">
        <text>a tRNA precursor + 2 CTP + ATP = a tRNA with a 3' CCA end + 3 diphosphate</text>
        <dbReference type="Rhea" id="RHEA:14433"/>
        <dbReference type="Rhea" id="RHEA-COMP:10465"/>
        <dbReference type="Rhea" id="RHEA-COMP:10468"/>
        <dbReference type="ChEBI" id="CHEBI:30616"/>
        <dbReference type="ChEBI" id="CHEBI:33019"/>
        <dbReference type="ChEBI" id="CHEBI:37563"/>
        <dbReference type="ChEBI" id="CHEBI:74896"/>
        <dbReference type="ChEBI" id="CHEBI:83071"/>
        <dbReference type="EC" id="2.7.7.72"/>
    </reaction>
</comment>
<dbReference type="PATRIC" id="fig|1123500.6.peg.161"/>
<keyword evidence="4 11" id="KW-0548">Nucleotidyltransferase</keyword>
<feature type="binding site" evidence="11">
    <location>
        <position position="61"/>
    </location>
    <ligand>
        <name>Mg(2+)</name>
        <dbReference type="ChEBI" id="CHEBI:18420"/>
    </ligand>
</feature>
<dbReference type="InterPro" id="IPR023068">
    <property type="entry name" value="CCA-adding_enz_firmicutes"/>
</dbReference>
<feature type="binding site" evidence="11">
    <location>
        <position position="173"/>
    </location>
    <ligand>
        <name>CTP</name>
        <dbReference type="ChEBI" id="CHEBI:37563"/>
    </ligand>
</feature>
<dbReference type="InterPro" id="IPR002646">
    <property type="entry name" value="PolA_pol_head_dom"/>
</dbReference>
<feature type="binding site" evidence="11">
    <location>
        <position position="182"/>
    </location>
    <ligand>
        <name>CTP</name>
        <dbReference type="ChEBI" id="CHEBI:37563"/>
    </ligand>
</feature>
<feature type="binding site" evidence="11">
    <location>
        <position position="49"/>
    </location>
    <ligand>
        <name>ATP</name>
        <dbReference type="ChEBI" id="CHEBI:30616"/>
    </ligand>
</feature>
<reference evidence="15 16" key="1">
    <citation type="journal article" date="2015" name="Genome Announc.">
        <title>Expanding the biotechnology potential of lactobacilli through comparative genomics of 213 strains and associated genera.</title>
        <authorList>
            <person name="Sun Z."/>
            <person name="Harris H.M."/>
            <person name="McCann A."/>
            <person name="Guo C."/>
            <person name="Argimon S."/>
            <person name="Zhang W."/>
            <person name="Yang X."/>
            <person name="Jeffery I.B."/>
            <person name="Cooney J.C."/>
            <person name="Kagawa T.F."/>
            <person name="Liu W."/>
            <person name="Song Y."/>
            <person name="Salvetti E."/>
            <person name="Wrobel A."/>
            <person name="Rasinkangas P."/>
            <person name="Parkhill J."/>
            <person name="Rea M.C."/>
            <person name="O'Sullivan O."/>
            <person name="Ritari J."/>
            <person name="Douillard F.P."/>
            <person name="Paul Ross R."/>
            <person name="Yang R."/>
            <person name="Briner A.E."/>
            <person name="Felis G.E."/>
            <person name="de Vos W.M."/>
            <person name="Barrangou R."/>
            <person name="Klaenhammer T.R."/>
            <person name="Caufield P.W."/>
            <person name="Cui Y."/>
            <person name="Zhang H."/>
            <person name="O'Toole P.W."/>
        </authorList>
    </citation>
    <scope>NUCLEOTIDE SEQUENCE [LARGE SCALE GENOMIC DNA]</scope>
    <source>
        <strain evidence="15 16">DSM 20190</strain>
    </source>
</reference>
<keyword evidence="9 11" id="KW-0460">Magnesium</keyword>
<dbReference type="PANTHER" id="PTHR46173:SF1">
    <property type="entry name" value="CCA TRNA NUCLEOTIDYLTRANSFERASE 1, MITOCHONDRIAL"/>
    <property type="match status" value="1"/>
</dbReference>
<dbReference type="InterPro" id="IPR032810">
    <property type="entry name" value="CCA-adding_enz_C"/>
</dbReference>
<feature type="binding site" evidence="11">
    <location>
        <position position="130"/>
    </location>
    <ligand>
        <name>CTP</name>
        <dbReference type="ChEBI" id="CHEBI:37563"/>
    </ligand>
</feature>
<evidence type="ECO:0000256" key="11">
    <source>
        <dbReference type="HAMAP-Rule" id="MF_01263"/>
    </source>
</evidence>
<keyword evidence="3 11" id="KW-0819">tRNA processing</keyword>
<evidence type="ECO:0000256" key="9">
    <source>
        <dbReference type="ARBA" id="ARBA00022842"/>
    </source>
</evidence>
<dbReference type="InterPro" id="IPR043519">
    <property type="entry name" value="NT_sf"/>
</dbReference>
<feature type="binding site" evidence="11">
    <location>
        <position position="176"/>
    </location>
    <ligand>
        <name>ATP</name>
        <dbReference type="ChEBI" id="CHEBI:30616"/>
    </ligand>
</feature>
<comment type="cofactor">
    <cofactor evidence="1 11">
        <name>Mg(2+)</name>
        <dbReference type="ChEBI" id="CHEBI:18420"/>
    </cofactor>
</comment>
<feature type="binding site" evidence="11">
    <location>
        <position position="173"/>
    </location>
    <ligand>
        <name>ATP</name>
        <dbReference type="ChEBI" id="CHEBI:30616"/>
    </ligand>
</feature>
<feature type="domain" description="Poly A polymerase head" evidence="12">
    <location>
        <begin position="41"/>
        <end position="161"/>
    </location>
</feature>
<dbReference type="GO" id="GO:0005524">
    <property type="term" value="F:ATP binding"/>
    <property type="evidence" value="ECO:0007669"/>
    <property type="project" value="UniProtKB-UniRule"/>
</dbReference>
<dbReference type="Gene3D" id="1.10.110.30">
    <property type="match status" value="1"/>
</dbReference>
<dbReference type="CDD" id="cd05398">
    <property type="entry name" value="NT_ClassII-CCAase"/>
    <property type="match status" value="1"/>
</dbReference>
<dbReference type="Pfam" id="PF01743">
    <property type="entry name" value="PolyA_pol"/>
    <property type="match status" value="1"/>
</dbReference>